<organism evidence="7 8">
    <name type="scientific">Altererythrobacter ishigakiensis</name>
    <dbReference type="NCBI Taxonomy" id="476157"/>
    <lineage>
        <taxon>Bacteria</taxon>
        <taxon>Pseudomonadati</taxon>
        <taxon>Pseudomonadota</taxon>
        <taxon>Alphaproteobacteria</taxon>
        <taxon>Sphingomonadales</taxon>
        <taxon>Erythrobacteraceae</taxon>
        <taxon>Altererythrobacter</taxon>
    </lineage>
</organism>
<dbReference type="EMBL" id="VLLK01000001">
    <property type="protein sequence ID" value="TWJ10256.1"/>
    <property type="molecule type" value="Genomic_DNA"/>
</dbReference>
<dbReference type="AlphaFoldDB" id="A0A562UXE0"/>
<dbReference type="PROSITE" id="PS51891">
    <property type="entry name" value="CENP_V_GFA"/>
    <property type="match status" value="1"/>
</dbReference>
<keyword evidence="8" id="KW-1185">Reference proteome</keyword>
<comment type="caution">
    <text evidence="7">The sequence shown here is derived from an EMBL/GenBank/DDBJ whole genome shotgun (WGS) entry which is preliminary data.</text>
</comment>
<keyword evidence="4" id="KW-0456">Lyase</keyword>
<accession>A0A562UXE0</accession>
<evidence type="ECO:0000256" key="3">
    <source>
        <dbReference type="ARBA" id="ARBA00022833"/>
    </source>
</evidence>
<name>A0A562UXE0_9SPHN</name>
<evidence type="ECO:0000256" key="2">
    <source>
        <dbReference type="ARBA" id="ARBA00022723"/>
    </source>
</evidence>
<protein>
    <recommendedName>
        <fullName evidence="6">CENP-V/GFA domain-containing protein</fullName>
    </recommendedName>
</protein>
<dbReference type="InterPro" id="IPR011057">
    <property type="entry name" value="Mss4-like_sf"/>
</dbReference>
<dbReference type="InterPro" id="IPR006913">
    <property type="entry name" value="CENP-V/GFA"/>
</dbReference>
<evidence type="ECO:0000256" key="1">
    <source>
        <dbReference type="ARBA" id="ARBA00005495"/>
    </source>
</evidence>
<dbReference type="PANTHER" id="PTHR33337:SF3">
    <property type="entry name" value="CENP-V_GFA DOMAIN-CONTAINING PROTEIN"/>
    <property type="match status" value="1"/>
</dbReference>
<dbReference type="Gene3D" id="3.90.1590.10">
    <property type="entry name" value="glutathione-dependent formaldehyde- activating enzyme (gfa)"/>
    <property type="match status" value="1"/>
</dbReference>
<dbReference type="SUPFAM" id="SSF51316">
    <property type="entry name" value="Mss4-like"/>
    <property type="match status" value="1"/>
</dbReference>
<comment type="similarity">
    <text evidence="1">Belongs to the Gfa family.</text>
</comment>
<dbReference type="RefSeq" id="WP_067599201.1">
    <property type="nucleotide sequence ID" value="NZ_CP015963.1"/>
</dbReference>
<evidence type="ECO:0000313" key="7">
    <source>
        <dbReference type="EMBL" id="TWJ10256.1"/>
    </source>
</evidence>
<dbReference type="GO" id="GO:0046872">
    <property type="term" value="F:metal ion binding"/>
    <property type="evidence" value="ECO:0007669"/>
    <property type="project" value="UniProtKB-KW"/>
</dbReference>
<dbReference type="GO" id="GO:0016846">
    <property type="term" value="F:carbon-sulfur lyase activity"/>
    <property type="evidence" value="ECO:0007669"/>
    <property type="project" value="InterPro"/>
</dbReference>
<evidence type="ECO:0000256" key="5">
    <source>
        <dbReference type="SAM" id="MobiDB-lite"/>
    </source>
</evidence>
<proteinExistence type="inferred from homology"/>
<dbReference type="Pfam" id="PF04828">
    <property type="entry name" value="GFA"/>
    <property type="match status" value="1"/>
</dbReference>
<dbReference type="OrthoDB" id="7186766at2"/>
<feature type="domain" description="CENP-V/GFA" evidence="6">
    <location>
        <begin position="5"/>
        <end position="141"/>
    </location>
</feature>
<dbReference type="Proteomes" id="UP000320547">
    <property type="component" value="Unassembled WGS sequence"/>
</dbReference>
<evidence type="ECO:0000313" key="8">
    <source>
        <dbReference type="Proteomes" id="UP000320547"/>
    </source>
</evidence>
<reference evidence="7 8" key="1">
    <citation type="submission" date="2019-07" db="EMBL/GenBank/DDBJ databases">
        <title>Genomic Encyclopedia of Archaeal and Bacterial Type Strains, Phase II (KMG-II): from individual species to whole genera.</title>
        <authorList>
            <person name="Goeker M."/>
        </authorList>
    </citation>
    <scope>NUCLEOTIDE SEQUENCE [LARGE SCALE GENOMIC DNA]</scope>
    <source>
        <strain evidence="7 8">ATCC BAA-2084</strain>
    </source>
</reference>
<dbReference type="PANTHER" id="PTHR33337">
    <property type="entry name" value="GFA DOMAIN-CONTAINING PROTEIN"/>
    <property type="match status" value="1"/>
</dbReference>
<sequence>MTATLTGGCQCGAVTYRAVAEPKGYACHCLDCQKQSSSAFGISLPMDATDLTVDGELGCYTKTADSGAQTDCYFCPSCGSRIYHEGKSRPGKVTIKAGTLDDTSALVLTGQVWTSRKQPWLDLDPDLPAWETQPTSPEEWELLWSGKGEE</sequence>
<evidence type="ECO:0000256" key="4">
    <source>
        <dbReference type="ARBA" id="ARBA00023239"/>
    </source>
</evidence>
<gene>
    <name evidence="7" type="ORF">JN10_1917</name>
</gene>
<feature type="region of interest" description="Disordered" evidence="5">
    <location>
        <begin position="125"/>
        <end position="150"/>
    </location>
</feature>
<keyword evidence="2" id="KW-0479">Metal-binding</keyword>
<evidence type="ECO:0000259" key="6">
    <source>
        <dbReference type="PROSITE" id="PS51891"/>
    </source>
</evidence>
<keyword evidence="3" id="KW-0862">Zinc</keyword>
<dbReference type="STRING" id="476157.GCA_001663155_01439"/>